<comment type="caution">
    <text evidence="1">The sequence shown here is derived from an EMBL/GenBank/DDBJ whole genome shotgun (WGS) entry which is preliminary data.</text>
</comment>
<name>X1JVJ1_9ZZZZ</name>
<dbReference type="EMBL" id="BARU01042201">
    <property type="protein sequence ID" value="GAH82284.1"/>
    <property type="molecule type" value="Genomic_DNA"/>
</dbReference>
<protein>
    <submittedName>
        <fullName evidence="1">Uncharacterized protein</fullName>
    </submittedName>
</protein>
<feature type="non-terminal residue" evidence="1">
    <location>
        <position position="1"/>
    </location>
</feature>
<evidence type="ECO:0000313" key="1">
    <source>
        <dbReference type="EMBL" id="GAH82284.1"/>
    </source>
</evidence>
<sequence length="93" mass="10725">LLEMIDTYTEWSKMVKLLVLKEYRSNEDKLLSLSPDFESVVLGEISGVKTEEDTTGRVPHTEEYHLDGVSLEVKEIYQAIKSSLLEFRTINVF</sequence>
<proteinExistence type="predicted"/>
<organism evidence="1">
    <name type="scientific">marine sediment metagenome</name>
    <dbReference type="NCBI Taxonomy" id="412755"/>
    <lineage>
        <taxon>unclassified sequences</taxon>
        <taxon>metagenomes</taxon>
        <taxon>ecological metagenomes</taxon>
    </lineage>
</organism>
<reference evidence="1" key="1">
    <citation type="journal article" date="2014" name="Front. Microbiol.">
        <title>High frequency of phylogenetically diverse reductive dehalogenase-homologous genes in deep subseafloor sedimentary metagenomes.</title>
        <authorList>
            <person name="Kawai M."/>
            <person name="Futagami T."/>
            <person name="Toyoda A."/>
            <person name="Takaki Y."/>
            <person name="Nishi S."/>
            <person name="Hori S."/>
            <person name="Arai W."/>
            <person name="Tsubouchi T."/>
            <person name="Morono Y."/>
            <person name="Uchiyama I."/>
            <person name="Ito T."/>
            <person name="Fujiyama A."/>
            <person name="Inagaki F."/>
            <person name="Takami H."/>
        </authorList>
    </citation>
    <scope>NUCLEOTIDE SEQUENCE</scope>
    <source>
        <strain evidence="1">Expedition CK06-06</strain>
    </source>
</reference>
<gene>
    <name evidence="1" type="ORF">S03H2_64891</name>
</gene>
<dbReference type="AlphaFoldDB" id="X1JVJ1"/>
<accession>X1JVJ1</accession>